<feature type="domain" description="LYC1 C-terminal" evidence="1">
    <location>
        <begin position="187"/>
        <end position="378"/>
    </location>
</feature>
<accession>A0AA40KBM4</accession>
<dbReference type="Gene3D" id="3.40.630.30">
    <property type="match status" value="1"/>
</dbReference>
<evidence type="ECO:0000313" key="3">
    <source>
        <dbReference type="Proteomes" id="UP001172155"/>
    </source>
</evidence>
<dbReference type="Proteomes" id="UP001172155">
    <property type="component" value="Unassembled WGS sequence"/>
</dbReference>
<keyword evidence="3" id="KW-1185">Reference proteome</keyword>
<sequence length="378" mass="41128">MSADAPLEATTTTTTTTAVTKDDLVLAEATPEQRTLTWKLNGVSWAGPMTLEEYIGREQALSETALSANGGTRYYILHHKTDPNLIVSACEVLTKKALVVTPGSPVRTVSAYGLASVFTPPQFRGHGLASHMLRLVQADVDAHDAEFGALYSDIGRSFYRRLGWPDFPSPQLTMHLGDPSAPLPGTLSSPAVTLLTDADIPALCQRDCALVQSRLATAASSSPNKTHVAFLPDATQLTWHFARDSYVARVMRQGRAVPHRGARTADGDSWLLWDHDLRENKLKILRLVVGAKDGAAAVQALLRAALEEARDWGLPKVLVWAPGVATCAAATELWREGGGKLGLVFDEREDGSIPSLRWREGKDMGEVVWEANEYYAWC</sequence>
<comment type="caution">
    <text evidence="2">The sequence shown here is derived from an EMBL/GenBank/DDBJ whole genome shotgun (WGS) entry which is preliminary data.</text>
</comment>
<dbReference type="Pfam" id="PF13527">
    <property type="entry name" value="Acetyltransf_9"/>
    <property type="match status" value="1"/>
</dbReference>
<dbReference type="InterPro" id="IPR055100">
    <property type="entry name" value="GNAT_LYC1-like"/>
</dbReference>
<dbReference type="InterPro" id="IPR053013">
    <property type="entry name" value="LAT"/>
</dbReference>
<dbReference type="InterPro" id="IPR016181">
    <property type="entry name" value="Acyl_CoA_acyltransferase"/>
</dbReference>
<dbReference type="Pfam" id="PF22998">
    <property type="entry name" value="GNAT_LYC1-like"/>
    <property type="match status" value="1"/>
</dbReference>
<dbReference type="PANTHER" id="PTHR34815:SF4">
    <property type="entry name" value="N-ACETYLTRANSFERASE DOMAIN-CONTAINING PROTEIN"/>
    <property type="match status" value="1"/>
</dbReference>
<dbReference type="SUPFAM" id="SSF55729">
    <property type="entry name" value="Acyl-CoA N-acyltransferases (Nat)"/>
    <property type="match status" value="1"/>
</dbReference>
<evidence type="ECO:0000313" key="2">
    <source>
        <dbReference type="EMBL" id="KAK0752807.1"/>
    </source>
</evidence>
<dbReference type="PANTHER" id="PTHR34815">
    <property type="entry name" value="LYSINE ACETYLTRANSFERASE"/>
    <property type="match status" value="1"/>
</dbReference>
<dbReference type="EMBL" id="JAUKUD010000001">
    <property type="protein sequence ID" value="KAK0752807.1"/>
    <property type="molecule type" value="Genomic_DNA"/>
</dbReference>
<reference evidence="2" key="1">
    <citation type="submission" date="2023-06" db="EMBL/GenBank/DDBJ databases">
        <title>Genome-scale phylogeny and comparative genomics of the fungal order Sordariales.</title>
        <authorList>
            <consortium name="Lawrence Berkeley National Laboratory"/>
            <person name="Hensen N."/>
            <person name="Bonometti L."/>
            <person name="Westerberg I."/>
            <person name="Brannstrom I.O."/>
            <person name="Guillou S."/>
            <person name="Cros-Aarteil S."/>
            <person name="Calhoun S."/>
            <person name="Haridas S."/>
            <person name="Kuo A."/>
            <person name="Mondo S."/>
            <person name="Pangilinan J."/>
            <person name="Riley R."/>
            <person name="LaButti K."/>
            <person name="Andreopoulos B."/>
            <person name="Lipzen A."/>
            <person name="Chen C."/>
            <person name="Yanf M."/>
            <person name="Daum C."/>
            <person name="Ng V."/>
            <person name="Clum A."/>
            <person name="Steindorff A."/>
            <person name="Ohm R."/>
            <person name="Martin F."/>
            <person name="Silar P."/>
            <person name="Natvig D."/>
            <person name="Lalanne C."/>
            <person name="Gautier V."/>
            <person name="Ament-velasquez S.L."/>
            <person name="Kruys A."/>
            <person name="Hutchinson M.I."/>
            <person name="Powell A.J."/>
            <person name="Barry K."/>
            <person name="Miller A.N."/>
            <person name="Grigoriev I.V."/>
            <person name="Debuchy R."/>
            <person name="Gladieux P."/>
            <person name="Thoren M.H."/>
            <person name="Johannesson H."/>
        </authorList>
    </citation>
    <scope>NUCLEOTIDE SEQUENCE</scope>
    <source>
        <strain evidence="2">SMH3187-1</strain>
    </source>
</reference>
<evidence type="ECO:0000259" key="1">
    <source>
        <dbReference type="Pfam" id="PF22998"/>
    </source>
</evidence>
<gene>
    <name evidence="2" type="ORF">B0T18DRAFT_395424</name>
</gene>
<dbReference type="AlphaFoldDB" id="A0AA40KBM4"/>
<organism evidence="2 3">
    <name type="scientific">Schizothecium vesticola</name>
    <dbReference type="NCBI Taxonomy" id="314040"/>
    <lineage>
        <taxon>Eukaryota</taxon>
        <taxon>Fungi</taxon>
        <taxon>Dikarya</taxon>
        <taxon>Ascomycota</taxon>
        <taxon>Pezizomycotina</taxon>
        <taxon>Sordariomycetes</taxon>
        <taxon>Sordariomycetidae</taxon>
        <taxon>Sordariales</taxon>
        <taxon>Schizotheciaceae</taxon>
        <taxon>Schizothecium</taxon>
    </lineage>
</organism>
<protein>
    <recommendedName>
        <fullName evidence="1">LYC1 C-terminal domain-containing protein</fullName>
    </recommendedName>
</protein>
<name>A0AA40KBM4_9PEZI</name>
<proteinExistence type="predicted"/>